<feature type="compositionally biased region" description="Polar residues" evidence="1">
    <location>
        <begin position="730"/>
        <end position="744"/>
    </location>
</feature>
<feature type="compositionally biased region" description="Gly residues" evidence="1">
    <location>
        <begin position="356"/>
        <end position="366"/>
    </location>
</feature>
<feature type="compositionally biased region" description="Polar residues" evidence="1">
    <location>
        <begin position="300"/>
        <end position="313"/>
    </location>
</feature>
<protein>
    <submittedName>
        <fullName evidence="2">Uncharacterized protein</fullName>
    </submittedName>
</protein>
<feature type="compositionally biased region" description="Basic and acidic residues" evidence="1">
    <location>
        <begin position="274"/>
        <end position="292"/>
    </location>
</feature>
<feature type="compositionally biased region" description="Low complexity" evidence="1">
    <location>
        <begin position="788"/>
        <end position="818"/>
    </location>
</feature>
<proteinExistence type="predicted"/>
<feature type="compositionally biased region" description="Gly residues" evidence="1">
    <location>
        <begin position="238"/>
        <end position="250"/>
    </location>
</feature>
<organism evidence="2">
    <name type="scientific">Chromera velia CCMP2878</name>
    <dbReference type="NCBI Taxonomy" id="1169474"/>
    <lineage>
        <taxon>Eukaryota</taxon>
        <taxon>Sar</taxon>
        <taxon>Alveolata</taxon>
        <taxon>Colpodellida</taxon>
        <taxon>Chromeraceae</taxon>
        <taxon>Chromera</taxon>
    </lineage>
</organism>
<name>A0A0G4HSK1_9ALVE</name>
<dbReference type="AlphaFoldDB" id="A0A0G4HSK1"/>
<reference evidence="2" key="1">
    <citation type="submission" date="2014-11" db="EMBL/GenBank/DDBJ databases">
        <authorList>
            <person name="Otto D Thomas"/>
            <person name="Naeem Raeece"/>
        </authorList>
    </citation>
    <scope>NUCLEOTIDE SEQUENCE</scope>
</reference>
<feature type="compositionally biased region" description="Polar residues" evidence="1">
    <location>
        <begin position="429"/>
        <end position="447"/>
    </location>
</feature>
<feature type="region of interest" description="Disordered" evidence="1">
    <location>
        <begin position="679"/>
        <end position="922"/>
    </location>
</feature>
<feature type="compositionally biased region" description="Low complexity" evidence="1">
    <location>
        <begin position="471"/>
        <end position="480"/>
    </location>
</feature>
<evidence type="ECO:0000313" key="2">
    <source>
        <dbReference type="EMBL" id="CEM47317.1"/>
    </source>
</evidence>
<accession>A0A0G4HSK1</accession>
<sequence length="922" mass="93412">MKETNELVDVFVPKRTCPYDYILTGKIEKTPPGAPFKQETRIRLPTGDLIRADPSNIRDAWEGPSIDPVDGGEPVKKNDTVELLLPPERLLSIQRPARRVRGCVYDDSCAPLFYTVCISMKNSLDNSSYNKYVTVHASNLRQPGPPFPSEDPHIASVGGGGMGANGIRPQGVSRIQRGSPLILEHSNMSAWNATMGGRTGLEGGGTQPPPPPPKSDPLNTLQGAGEKGGLAAGDVASGRGGPGRHGGARGGTPPATQPPALLQPGGPKGAVPGAKEKEKDNDAEGKMNERKGAGGGATLLPQQQMASRGNSSAADRPSPPPLPSLSPTQFNPNAQPFKARSGTASLSSLAPTMTGGSMGGGGGDGGVSLSNLHASGGLGGGGIPSLRTPGQQQPFPFSLSTSLSSPSAAGGGGDVPMPPPSSPGGGTPTILSSQAGQGRTPPQQNHTAAGHGGMRGEEDGMSFGRMGRNAQQQHMGGQQQQMPFVNQQQGNPMQLSGMPTPPQLSVSESGGLDASAAAFPSPTQQGPGFMPGGLHGGGDMSGSVPQGDLGSPGVALYSNITNSKDWPLVCAGLFASQGQQQGFGAGGGGGHSGLQMPYMGGDQPLSSPDHASHAFSQSVHSPFAAAFQQHSRQSPQSGPQLTITAHHREEYETGSGGAPSGSPHSSVAAANLIQSFTMQQSPAGQMQQQQGAGMHMPTQVHPLSSFTGQQTQQQQPAPPQPPQRQRKKINNTALTNNTDSLTANGSGSFLSTSSGGGGGGGGPSVLPSQSPSAGRNPNQNQGGGQGGIPSASSPSMQPPLSASSHQQQQSPAGGPQPAVIGEGDYVFGTPPGQQQQQMGGGGSGRPPSGRGTVSSQRSQKSRSGGERDGVSVSDAGPHGNIPPTMQQQHPPNSGAPSIHSPSPGPLSSRPSSRGGNRGGGPQ</sequence>
<feature type="compositionally biased region" description="Gly residues" evidence="1">
    <location>
        <begin position="754"/>
        <end position="763"/>
    </location>
</feature>
<feature type="compositionally biased region" description="Low complexity" evidence="1">
    <location>
        <begin position="905"/>
        <end position="914"/>
    </location>
</feature>
<evidence type="ECO:0000256" key="1">
    <source>
        <dbReference type="SAM" id="MobiDB-lite"/>
    </source>
</evidence>
<dbReference type="EMBL" id="CDMZ01003709">
    <property type="protein sequence ID" value="CEM47317.1"/>
    <property type="molecule type" value="Genomic_DNA"/>
</dbReference>
<feature type="region of interest" description="Disordered" evidence="1">
    <location>
        <begin position="192"/>
        <end position="480"/>
    </location>
</feature>
<gene>
    <name evidence="2" type="ORF">Cvel_8278</name>
</gene>
<feature type="compositionally biased region" description="Low complexity" evidence="1">
    <location>
        <begin position="679"/>
        <end position="694"/>
    </location>
</feature>
<feature type="compositionally biased region" description="Polar residues" evidence="1">
    <location>
        <begin position="883"/>
        <end position="895"/>
    </location>
</feature>
<feature type="compositionally biased region" description="Low complexity" evidence="1">
    <location>
        <begin position="845"/>
        <end position="862"/>
    </location>
</feature>
<feature type="compositionally biased region" description="Polar residues" evidence="1">
    <location>
        <begin position="342"/>
        <end position="351"/>
    </location>
</feature>
<feature type="region of interest" description="Disordered" evidence="1">
    <location>
        <begin position="584"/>
        <end position="616"/>
    </location>
</feature>
<feature type="compositionally biased region" description="Low complexity" evidence="1">
    <location>
        <begin position="395"/>
        <end position="408"/>
    </location>
</feature>
<feature type="compositionally biased region" description="Low complexity" evidence="1">
    <location>
        <begin position="251"/>
        <end position="273"/>
    </location>
</feature>
<feature type="compositionally biased region" description="Low complexity" evidence="1">
    <location>
        <begin position="828"/>
        <end position="837"/>
    </location>
</feature>
<feature type="compositionally biased region" description="Gly residues" evidence="1">
    <location>
        <begin position="197"/>
        <end position="206"/>
    </location>
</feature>
<feature type="compositionally biased region" description="Low complexity" evidence="1">
    <location>
        <begin position="764"/>
        <end position="780"/>
    </location>
</feature>
<dbReference type="VEuPathDB" id="CryptoDB:Cvel_8278"/>